<dbReference type="EMBL" id="MT142014">
    <property type="protein sequence ID" value="QJA73273.1"/>
    <property type="molecule type" value="Genomic_DNA"/>
</dbReference>
<gene>
    <name evidence="1" type="ORF">MM415A02421_0014</name>
</gene>
<proteinExistence type="predicted"/>
<evidence type="ECO:0000313" key="1">
    <source>
        <dbReference type="EMBL" id="QJA73273.1"/>
    </source>
</evidence>
<protein>
    <submittedName>
        <fullName evidence="1">Uncharacterized protein</fullName>
    </submittedName>
</protein>
<sequence length="54" mass="6491">MKYICSKCKKELELKDYGGYAVTEMKNMCPKCWGEYIEIKNRHNQELNKWWGNG</sequence>
<organism evidence="1">
    <name type="scientific">viral metagenome</name>
    <dbReference type="NCBI Taxonomy" id="1070528"/>
    <lineage>
        <taxon>unclassified sequences</taxon>
        <taxon>metagenomes</taxon>
        <taxon>organismal metagenomes</taxon>
    </lineage>
</organism>
<reference evidence="1" key="1">
    <citation type="submission" date="2020-03" db="EMBL/GenBank/DDBJ databases">
        <title>The deep terrestrial virosphere.</title>
        <authorList>
            <person name="Holmfeldt K."/>
            <person name="Nilsson E."/>
            <person name="Simone D."/>
            <person name="Lopez-Fernandez M."/>
            <person name="Wu X."/>
            <person name="de Brujin I."/>
            <person name="Lundin D."/>
            <person name="Andersson A."/>
            <person name="Bertilsson S."/>
            <person name="Dopson M."/>
        </authorList>
    </citation>
    <scope>NUCLEOTIDE SEQUENCE</scope>
    <source>
        <strain evidence="1">MM415A02421</strain>
    </source>
</reference>
<dbReference type="AlphaFoldDB" id="A0A6M3JTD2"/>
<name>A0A6M3JTD2_9ZZZZ</name>
<accession>A0A6M3JTD2</accession>